<dbReference type="EMBL" id="MKHE01000026">
    <property type="protein sequence ID" value="OWK01907.1"/>
    <property type="molecule type" value="Genomic_DNA"/>
</dbReference>
<comment type="caution">
    <text evidence="2">The sequence shown here is derived from an EMBL/GenBank/DDBJ whole genome shotgun (WGS) entry which is preliminary data.</text>
</comment>
<reference evidence="2 3" key="1">
    <citation type="journal article" date="2018" name="Mol. Genet. Genomics">
        <title>The red deer Cervus elaphus genome CerEla1.0: sequencing, annotating, genes, and chromosomes.</title>
        <authorList>
            <person name="Bana N.A."/>
            <person name="Nyiri A."/>
            <person name="Nagy J."/>
            <person name="Frank K."/>
            <person name="Nagy T."/>
            <person name="Steger V."/>
            <person name="Schiller M."/>
            <person name="Lakatos P."/>
            <person name="Sugar L."/>
            <person name="Horn P."/>
            <person name="Barta E."/>
            <person name="Orosz L."/>
        </authorList>
    </citation>
    <scope>NUCLEOTIDE SEQUENCE [LARGE SCALE GENOMIC DNA]</scope>
    <source>
        <strain evidence="2">Hungarian</strain>
    </source>
</reference>
<evidence type="ECO:0000313" key="2">
    <source>
        <dbReference type="EMBL" id="OWK01907.1"/>
    </source>
</evidence>
<protein>
    <submittedName>
        <fullName evidence="2">Uncharacterized protein</fullName>
    </submittedName>
</protein>
<dbReference type="Proteomes" id="UP000242450">
    <property type="component" value="Chromosome 26"/>
</dbReference>
<dbReference type="PANTHER" id="PTHR22851">
    <property type="entry name" value="U3 SMALL NUCLEOLAR RNA U3 SNORNA ASSOCIATED PROTEIN"/>
    <property type="match status" value="1"/>
</dbReference>
<dbReference type="PANTHER" id="PTHR22851:SF0">
    <property type="entry name" value="DDB1- AND CUL4-ASSOCIATED FACTOR 13"/>
    <property type="match status" value="1"/>
</dbReference>
<feature type="region of interest" description="Disordered" evidence="1">
    <location>
        <begin position="1"/>
        <end position="20"/>
    </location>
</feature>
<keyword evidence="3" id="KW-1185">Reference proteome</keyword>
<organism evidence="2 3">
    <name type="scientific">Cervus elaphus hippelaphus</name>
    <name type="common">European red deer</name>
    <dbReference type="NCBI Taxonomy" id="46360"/>
    <lineage>
        <taxon>Eukaryota</taxon>
        <taxon>Metazoa</taxon>
        <taxon>Chordata</taxon>
        <taxon>Craniata</taxon>
        <taxon>Vertebrata</taxon>
        <taxon>Euteleostomi</taxon>
        <taxon>Mammalia</taxon>
        <taxon>Eutheria</taxon>
        <taxon>Laurasiatheria</taxon>
        <taxon>Artiodactyla</taxon>
        <taxon>Ruminantia</taxon>
        <taxon>Pecora</taxon>
        <taxon>Cervidae</taxon>
        <taxon>Cervinae</taxon>
        <taxon>Cervus</taxon>
    </lineage>
</organism>
<name>A0A212C7C2_CEREH</name>
<accession>A0A212C7C2</accession>
<proteinExistence type="predicted"/>
<dbReference type="OrthoDB" id="10249065at2759"/>
<dbReference type="GO" id="GO:0032040">
    <property type="term" value="C:small-subunit processome"/>
    <property type="evidence" value="ECO:0007669"/>
    <property type="project" value="TreeGrafter"/>
</dbReference>
<dbReference type="AlphaFoldDB" id="A0A212C7C2"/>
<gene>
    <name evidence="2" type="ORF">Celaphus_00019025</name>
</gene>
<sequence length="139" mass="15784">MQAVNHSSPLGLGHPPPPTPLRAAELKGREYISATVKTPKQWKMGEPNYEEEEELLHTVLGKTGYTGIDHHWKETFRINRVNPICSMTWGFDGINGVNFNLIETFLLGSCASHRNILYDMRYAISLKKIILDMRTNTIC</sequence>
<dbReference type="InterPro" id="IPR051733">
    <property type="entry name" value="WD_repeat_DCAF13/WDSOF1"/>
</dbReference>
<dbReference type="GO" id="GO:0000462">
    <property type="term" value="P:maturation of SSU-rRNA from tricistronic rRNA transcript (SSU-rRNA, 5.8S rRNA, LSU-rRNA)"/>
    <property type="evidence" value="ECO:0007669"/>
    <property type="project" value="TreeGrafter"/>
</dbReference>
<feature type="compositionally biased region" description="Low complexity" evidence="1">
    <location>
        <begin position="1"/>
        <end position="13"/>
    </location>
</feature>
<evidence type="ECO:0000313" key="3">
    <source>
        <dbReference type="Proteomes" id="UP000242450"/>
    </source>
</evidence>
<evidence type="ECO:0000256" key="1">
    <source>
        <dbReference type="SAM" id="MobiDB-lite"/>
    </source>
</evidence>